<dbReference type="EC" id="6.1.1.17" evidence="10"/>
<dbReference type="AlphaFoldDB" id="A0A809S946"/>
<evidence type="ECO:0000256" key="8">
    <source>
        <dbReference type="ARBA" id="ARBA00022917"/>
    </source>
</evidence>
<comment type="similarity">
    <text evidence="2 10">Belongs to the class-I aminoacyl-tRNA synthetase family. Glutamate--tRNA ligase type 1 subfamily.</text>
</comment>
<comment type="subunit">
    <text evidence="3 10">Monomer.</text>
</comment>
<dbReference type="InterPro" id="IPR020058">
    <property type="entry name" value="Glu/Gln-tRNA-synth_Ib_cat-dom"/>
</dbReference>
<evidence type="ECO:0000256" key="9">
    <source>
        <dbReference type="ARBA" id="ARBA00023146"/>
    </source>
</evidence>
<dbReference type="Gene3D" id="1.10.8.70">
    <property type="entry name" value="Glutamate-tRNA synthetase, class I, anticodon-binding domain 1"/>
    <property type="match status" value="1"/>
</dbReference>
<dbReference type="GO" id="GO:0005524">
    <property type="term" value="F:ATP binding"/>
    <property type="evidence" value="ECO:0007669"/>
    <property type="project" value="UniProtKB-UniRule"/>
</dbReference>
<dbReference type="InterPro" id="IPR004527">
    <property type="entry name" value="Glu-tRNA-ligase_bac/mito"/>
</dbReference>
<dbReference type="InterPro" id="IPR000924">
    <property type="entry name" value="Glu/Gln-tRNA-synth"/>
</dbReference>
<dbReference type="KEGG" id="sniv:SFSGTM_13700"/>
<dbReference type="PANTHER" id="PTHR43311:SF2">
    <property type="entry name" value="GLUTAMATE--TRNA LIGASE, MITOCHONDRIAL-RELATED"/>
    <property type="match status" value="1"/>
</dbReference>
<evidence type="ECO:0000256" key="2">
    <source>
        <dbReference type="ARBA" id="ARBA00007894"/>
    </source>
</evidence>
<dbReference type="Pfam" id="PF19269">
    <property type="entry name" value="Anticodon_2"/>
    <property type="match status" value="1"/>
</dbReference>
<evidence type="ECO:0000259" key="12">
    <source>
        <dbReference type="Pfam" id="PF19269"/>
    </source>
</evidence>
<dbReference type="InterPro" id="IPR049940">
    <property type="entry name" value="GluQ/Sye"/>
</dbReference>
<dbReference type="SUPFAM" id="SSF48163">
    <property type="entry name" value="An anticodon-binding domain of class I aminoacyl-tRNA synthetases"/>
    <property type="match status" value="1"/>
</dbReference>
<evidence type="ECO:0000256" key="7">
    <source>
        <dbReference type="ARBA" id="ARBA00022840"/>
    </source>
</evidence>
<dbReference type="PRINTS" id="PR00987">
    <property type="entry name" value="TRNASYNTHGLU"/>
</dbReference>
<reference evidence="14" key="1">
    <citation type="submission" date="2019-11" db="EMBL/GenBank/DDBJ databases">
        <title>Isolation and characterization of a novel species in the genus Sulfuriferula.</title>
        <authorList>
            <person name="Mochizuki J."/>
            <person name="Kojima H."/>
            <person name="Fukui M."/>
        </authorList>
    </citation>
    <scope>NUCLEOTIDE SEQUENCE [LARGE SCALE GENOMIC DNA]</scope>
    <source>
        <strain evidence="14">SGTM</strain>
    </source>
</reference>
<keyword evidence="14" id="KW-1185">Reference proteome</keyword>
<comment type="caution">
    <text evidence="10">Lacks conserved residue(s) required for the propagation of feature annotation.</text>
</comment>
<dbReference type="InterPro" id="IPR045462">
    <property type="entry name" value="aa-tRNA-synth_I_cd-bd"/>
</dbReference>
<dbReference type="PANTHER" id="PTHR43311">
    <property type="entry name" value="GLUTAMATE--TRNA LIGASE"/>
    <property type="match status" value="1"/>
</dbReference>
<evidence type="ECO:0000256" key="4">
    <source>
        <dbReference type="ARBA" id="ARBA00022490"/>
    </source>
</evidence>
<feature type="short sequence motif" description="'KMSKS' region" evidence="10">
    <location>
        <begin position="240"/>
        <end position="244"/>
    </location>
</feature>
<evidence type="ECO:0000256" key="6">
    <source>
        <dbReference type="ARBA" id="ARBA00022741"/>
    </source>
</evidence>
<dbReference type="InterPro" id="IPR020751">
    <property type="entry name" value="aa-tRNA-synth_I_codon-bd_sub2"/>
</dbReference>
<evidence type="ECO:0000313" key="14">
    <source>
        <dbReference type="Proteomes" id="UP000463939"/>
    </source>
</evidence>
<comment type="catalytic activity">
    <reaction evidence="10">
        <text>tRNA(Glu) + L-glutamate + ATP = L-glutamyl-tRNA(Glu) + AMP + diphosphate</text>
        <dbReference type="Rhea" id="RHEA:23540"/>
        <dbReference type="Rhea" id="RHEA-COMP:9663"/>
        <dbReference type="Rhea" id="RHEA-COMP:9680"/>
        <dbReference type="ChEBI" id="CHEBI:29985"/>
        <dbReference type="ChEBI" id="CHEBI:30616"/>
        <dbReference type="ChEBI" id="CHEBI:33019"/>
        <dbReference type="ChEBI" id="CHEBI:78442"/>
        <dbReference type="ChEBI" id="CHEBI:78520"/>
        <dbReference type="ChEBI" id="CHEBI:456215"/>
        <dbReference type="EC" id="6.1.1.17"/>
    </reaction>
</comment>
<keyword evidence="7 10" id="KW-0067">ATP-binding</keyword>
<dbReference type="GO" id="GO:0004818">
    <property type="term" value="F:glutamate-tRNA ligase activity"/>
    <property type="evidence" value="ECO:0007669"/>
    <property type="project" value="UniProtKB-UniRule"/>
</dbReference>
<accession>A0A809S946</accession>
<feature type="domain" description="Glutamyl/glutaminyl-tRNA synthetase class Ib catalytic" evidence="11">
    <location>
        <begin position="2"/>
        <end position="308"/>
    </location>
</feature>
<evidence type="ECO:0000313" key="13">
    <source>
        <dbReference type="EMBL" id="BBP00662.1"/>
    </source>
</evidence>
<proteinExistence type="inferred from homology"/>
<keyword evidence="6 10" id="KW-0547">Nucleotide-binding</keyword>
<keyword evidence="8 10" id="KW-0648">Protein biosynthesis</keyword>
<keyword evidence="5 10" id="KW-0436">Ligase</keyword>
<keyword evidence="4 10" id="KW-0963">Cytoplasm</keyword>
<dbReference type="EMBL" id="AP021881">
    <property type="protein sequence ID" value="BBP00662.1"/>
    <property type="molecule type" value="Genomic_DNA"/>
</dbReference>
<evidence type="ECO:0000259" key="11">
    <source>
        <dbReference type="Pfam" id="PF00749"/>
    </source>
</evidence>
<evidence type="ECO:0000256" key="1">
    <source>
        <dbReference type="ARBA" id="ARBA00004496"/>
    </source>
</evidence>
<dbReference type="Pfam" id="PF00749">
    <property type="entry name" value="tRNA-synt_1c"/>
    <property type="match status" value="1"/>
</dbReference>
<dbReference type="RefSeq" id="WP_162084551.1">
    <property type="nucleotide sequence ID" value="NZ_AP021881.1"/>
</dbReference>
<dbReference type="GO" id="GO:0000049">
    <property type="term" value="F:tRNA binding"/>
    <property type="evidence" value="ECO:0007669"/>
    <property type="project" value="InterPro"/>
</dbReference>
<keyword evidence="9 10" id="KW-0030">Aminoacyl-tRNA synthetase</keyword>
<dbReference type="InterPro" id="IPR001412">
    <property type="entry name" value="aa-tRNA-synth_I_CS"/>
</dbReference>
<dbReference type="InterPro" id="IPR033910">
    <property type="entry name" value="GluRS_core"/>
</dbReference>
<dbReference type="GO" id="GO:0006424">
    <property type="term" value="P:glutamyl-tRNA aminoacylation"/>
    <property type="evidence" value="ECO:0007669"/>
    <property type="project" value="UniProtKB-UniRule"/>
</dbReference>
<evidence type="ECO:0000256" key="10">
    <source>
        <dbReference type="HAMAP-Rule" id="MF_00022"/>
    </source>
</evidence>
<comment type="subcellular location">
    <subcellularLocation>
        <location evidence="1 10">Cytoplasm</location>
    </subcellularLocation>
</comment>
<sequence length="464" mass="52096">MIRTRFAPSPTGYLHIGGARTALFSWAYARHHKGTFVLRIEDTDLERSTPASVDAILQGMSWLNLDYDEGPFYQMQRMPRYKEVLAQLIASGHAYYCYASKEEVEIMREQQREAGLKPRYDGRWRPEPGKILPPVPADIQPVVRFKNPIDGSVVWNDVVKGTIEIGNAELDDLIIARPDGTPTYNFCVVVDDWDMNITHVIRGDDHVNNTPRQINILKALGATLPQYGHVPMILGADGERLSKRHGAVGVMQYLDEGYLPEALLNYLARLGWAHGDEEIFNMDQFTEWFNLESISRSPAKFNPEKLNWVNQQYIKAADNDRLADLVRPFMEKQIGPLATTPALADVMALLKDRVSTLVELADAAHLFYKYITPDAELLAQHLSPEATTALQQLTEQLAEIDWNKEAIHDAIKATVTTSGLKMPKIAMPLRIIVAGVTQTPSIDATLLLIGRETVLERLRGMLGA</sequence>
<dbReference type="Proteomes" id="UP000463939">
    <property type="component" value="Chromosome"/>
</dbReference>
<organism evidence="13 14">
    <name type="scientific">Sulfuriferula nivalis</name>
    <dbReference type="NCBI Taxonomy" id="2675298"/>
    <lineage>
        <taxon>Bacteria</taxon>
        <taxon>Pseudomonadati</taxon>
        <taxon>Pseudomonadota</taxon>
        <taxon>Betaproteobacteria</taxon>
        <taxon>Nitrosomonadales</taxon>
        <taxon>Sulfuricellaceae</taxon>
        <taxon>Sulfuriferula</taxon>
    </lineage>
</organism>
<feature type="short sequence motif" description="'HIGH' region" evidence="10">
    <location>
        <begin position="8"/>
        <end position="18"/>
    </location>
</feature>
<feature type="domain" description="Aminoacyl-tRNA synthetase class I anticodon-binding" evidence="12">
    <location>
        <begin position="321"/>
        <end position="460"/>
    </location>
</feature>
<protein>
    <recommendedName>
        <fullName evidence="10">Glutamate--tRNA ligase</fullName>
        <ecNumber evidence="10">6.1.1.17</ecNumber>
    </recommendedName>
    <alternativeName>
        <fullName evidence="10">Glutamyl-tRNA synthetase</fullName>
        <shortName evidence="10">GluRS</shortName>
    </alternativeName>
</protein>
<evidence type="ECO:0000256" key="5">
    <source>
        <dbReference type="ARBA" id="ARBA00022598"/>
    </source>
</evidence>
<dbReference type="GO" id="GO:0005829">
    <property type="term" value="C:cytosol"/>
    <property type="evidence" value="ECO:0007669"/>
    <property type="project" value="TreeGrafter"/>
</dbReference>
<gene>
    <name evidence="10 13" type="primary">gltX</name>
    <name evidence="13" type="ORF">SFSGTM_13700</name>
</gene>
<dbReference type="FunFam" id="3.40.50.620:FF:000007">
    <property type="entry name" value="Glutamate--tRNA ligase"/>
    <property type="match status" value="1"/>
</dbReference>
<dbReference type="Gene3D" id="1.10.10.350">
    <property type="match status" value="1"/>
</dbReference>
<dbReference type="GO" id="GO:0008270">
    <property type="term" value="F:zinc ion binding"/>
    <property type="evidence" value="ECO:0007669"/>
    <property type="project" value="InterPro"/>
</dbReference>
<name>A0A809S946_9PROT</name>
<dbReference type="InterPro" id="IPR008925">
    <property type="entry name" value="aa_tRNA-synth_I_cd-bd_sf"/>
</dbReference>
<feature type="binding site" evidence="10">
    <location>
        <position position="243"/>
    </location>
    <ligand>
        <name>ATP</name>
        <dbReference type="ChEBI" id="CHEBI:30616"/>
    </ligand>
</feature>
<evidence type="ECO:0000256" key="3">
    <source>
        <dbReference type="ARBA" id="ARBA00011245"/>
    </source>
</evidence>
<dbReference type="InterPro" id="IPR014729">
    <property type="entry name" value="Rossmann-like_a/b/a_fold"/>
</dbReference>
<dbReference type="InterPro" id="IPR020752">
    <property type="entry name" value="Glu-tRNA-synth_I_codon-bd_sub1"/>
</dbReference>
<dbReference type="SUPFAM" id="SSF52374">
    <property type="entry name" value="Nucleotidylyl transferase"/>
    <property type="match status" value="1"/>
</dbReference>
<dbReference type="NCBIfam" id="TIGR00464">
    <property type="entry name" value="gltX_bact"/>
    <property type="match status" value="1"/>
</dbReference>
<dbReference type="HAMAP" id="MF_00022">
    <property type="entry name" value="Glu_tRNA_synth_type1"/>
    <property type="match status" value="1"/>
</dbReference>
<comment type="function">
    <text evidence="10">Catalyzes the attachment of glutamate to tRNA(Glu) in a two-step reaction: glutamate is first activated by ATP to form Glu-AMP and then transferred to the acceptor end of tRNA(Glu).</text>
</comment>
<dbReference type="CDD" id="cd00808">
    <property type="entry name" value="GluRS_core"/>
    <property type="match status" value="1"/>
</dbReference>
<dbReference type="Gene3D" id="3.40.50.620">
    <property type="entry name" value="HUPs"/>
    <property type="match status" value="1"/>
</dbReference>
<dbReference type="PROSITE" id="PS00178">
    <property type="entry name" value="AA_TRNA_LIGASE_I"/>
    <property type="match status" value="1"/>
</dbReference>